<dbReference type="Pfam" id="PF13472">
    <property type="entry name" value="Lipase_GDSL_2"/>
    <property type="match status" value="1"/>
</dbReference>
<evidence type="ECO:0000313" key="1">
    <source>
        <dbReference type="EMBL" id="ASO20092.1"/>
    </source>
</evidence>
<proteinExistence type="predicted"/>
<dbReference type="SUPFAM" id="SSF52266">
    <property type="entry name" value="SGNH hydrolase"/>
    <property type="match status" value="1"/>
</dbReference>
<keyword evidence="1" id="KW-0378">Hydrolase</keyword>
<accession>A0A221W2Q3</accession>
<keyword evidence="2" id="KW-1185">Reference proteome</keyword>
<sequence>MRPPRHRLPILLLILAPVLGLLVLVGDSPVPTPPGPPPGAPDVVVALGDSTMSGEGAGDYEIGTHGEDGNWCHRSPAALINLVDDDAIDERINLSCSSARSEHLRIDGDGQHGTDSQTTQLAELAAENRVRAVVIGVGANDDPRFSDVLAACFQAWFLRNQPGCTHGEFEDEWLDRVDRMVPKVTNVLEDVRTVMRANGYPDSAYELVVQSYASPVGPDVQRDLGSLAGCPFRAEDARWMREVGVHILSDGLRRAADTVDARFLDYAQAGLGREACSAEDQTEEWFTRLTIDWEALEDENRAPHAVQESFHPNAAGHRAFAQCLSEFLDTDALAARCLADQNGGLRAVPETGQHSQATG</sequence>
<dbReference type="InterPro" id="IPR036514">
    <property type="entry name" value="SGNH_hydro_sf"/>
</dbReference>
<reference evidence="1 2" key="1">
    <citation type="submission" date="2017-07" db="EMBL/GenBank/DDBJ databases">
        <title>Complete genome sequence of Actinoalloteichus hoggarensis DSM 45943, type strain of Actinoalloteichus hoggarensis.</title>
        <authorList>
            <person name="Ruckert C."/>
            <person name="Nouioui I."/>
            <person name="Willmese J."/>
            <person name="van Wezel G."/>
            <person name="Klenk H.-P."/>
            <person name="Kalinowski J."/>
            <person name="Zotchev S.B."/>
        </authorList>
    </citation>
    <scope>NUCLEOTIDE SEQUENCE [LARGE SCALE GENOMIC DNA]</scope>
    <source>
        <strain evidence="1 2">DSM 45943</strain>
    </source>
</reference>
<dbReference type="PANTHER" id="PTHR37981:SF1">
    <property type="entry name" value="SGNH HYDROLASE-TYPE ESTERASE DOMAIN-CONTAINING PROTEIN"/>
    <property type="match status" value="1"/>
</dbReference>
<dbReference type="RefSeq" id="WP_093941480.1">
    <property type="nucleotide sequence ID" value="NZ_CP022521.1"/>
</dbReference>
<dbReference type="PANTHER" id="PTHR37981">
    <property type="entry name" value="LIPASE 2"/>
    <property type="match status" value="1"/>
</dbReference>
<dbReference type="KEGG" id="ahg:AHOG_12245"/>
<dbReference type="GO" id="GO:0004806">
    <property type="term" value="F:triacylglycerol lipase activity"/>
    <property type="evidence" value="ECO:0007669"/>
    <property type="project" value="UniProtKB-EC"/>
</dbReference>
<dbReference type="Gene3D" id="3.40.50.1110">
    <property type="entry name" value="SGNH hydrolase"/>
    <property type="match status" value="1"/>
</dbReference>
<dbReference type="OrthoDB" id="3498399at2"/>
<dbReference type="Proteomes" id="UP000204221">
    <property type="component" value="Chromosome"/>
</dbReference>
<dbReference type="EC" id="3.1.1.3" evidence="1"/>
<name>A0A221W2Q3_9PSEU</name>
<dbReference type="AlphaFoldDB" id="A0A221W2Q3"/>
<evidence type="ECO:0000313" key="2">
    <source>
        <dbReference type="Proteomes" id="UP000204221"/>
    </source>
</evidence>
<organism evidence="1 2">
    <name type="scientific">Actinoalloteichus hoggarensis</name>
    <dbReference type="NCBI Taxonomy" id="1470176"/>
    <lineage>
        <taxon>Bacteria</taxon>
        <taxon>Bacillati</taxon>
        <taxon>Actinomycetota</taxon>
        <taxon>Actinomycetes</taxon>
        <taxon>Pseudonocardiales</taxon>
        <taxon>Pseudonocardiaceae</taxon>
        <taxon>Actinoalloteichus</taxon>
    </lineage>
</organism>
<gene>
    <name evidence="1" type="ORF">AHOG_12245</name>
</gene>
<protein>
    <submittedName>
        <fullName evidence="1">Lipase 2</fullName>
        <ecNumber evidence="1">3.1.1.3</ecNumber>
    </submittedName>
</protein>
<dbReference type="InterPro" id="IPR013830">
    <property type="entry name" value="SGNH_hydro"/>
</dbReference>
<dbReference type="InterPro" id="IPR037460">
    <property type="entry name" value="SEST-like"/>
</dbReference>
<dbReference type="EMBL" id="CP022521">
    <property type="protein sequence ID" value="ASO20092.1"/>
    <property type="molecule type" value="Genomic_DNA"/>
</dbReference>
<dbReference type="GO" id="GO:0006629">
    <property type="term" value="P:lipid metabolic process"/>
    <property type="evidence" value="ECO:0007669"/>
    <property type="project" value="TreeGrafter"/>
</dbReference>